<keyword evidence="3" id="KW-0326">Glycosidase</keyword>
<dbReference type="GO" id="GO:0004135">
    <property type="term" value="F:amylo-alpha-1,6-glucosidase activity"/>
    <property type="evidence" value="ECO:0007669"/>
    <property type="project" value="InterPro"/>
</dbReference>
<dbReference type="Gene3D" id="2.60.40.10">
    <property type="entry name" value="Immunoglobulins"/>
    <property type="match status" value="1"/>
</dbReference>
<dbReference type="AlphaFoldDB" id="A0LUN4"/>
<protein>
    <submittedName>
        <fullName evidence="5">Isoamylase</fullName>
    </submittedName>
</protein>
<dbReference type="PANTHER" id="PTHR43002">
    <property type="entry name" value="GLYCOGEN DEBRANCHING ENZYME"/>
    <property type="match status" value="1"/>
</dbReference>
<dbReference type="FunCoup" id="A0LUN4">
    <property type="interactions" value="98"/>
</dbReference>
<evidence type="ECO:0000259" key="4">
    <source>
        <dbReference type="SMART" id="SM00642"/>
    </source>
</evidence>
<dbReference type="CDD" id="cd11326">
    <property type="entry name" value="AmyAc_Glg_debranch"/>
    <property type="match status" value="1"/>
</dbReference>
<evidence type="ECO:0000313" key="6">
    <source>
        <dbReference type="Proteomes" id="UP000008221"/>
    </source>
</evidence>
<dbReference type="InterPro" id="IPR044505">
    <property type="entry name" value="GlgX_Isoamylase_N_E_set"/>
</dbReference>
<comment type="similarity">
    <text evidence="1">Belongs to the glycosyl hydrolase 13 family.</text>
</comment>
<keyword evidence="2" id="KW-0378">Hydrolase</keyword>
<dbReference type="Pfam" id="PF00128">
    <property type="entry name" value="Alpha-amylase"/>
    <property type="match status" value="1"/>
</dbReference>
<dbReference type="CAZy" id="CBM48">
    <property type="family name" value="Carbohydrate-Binding Module Family 48"/>
</dbReference>
<dbReference type="Gene3D" id="2.60.40.1180">
    <property type="entry name" value="Golgi alpha-mannosidase II"/>
    <property type="match status" value="1"/>
</dbReference>
<dbReference type="OrthoDB" id="3236218at2"/>
<dbReference type="GO" id="GO:0005980">
    <property type="term" value="P:glycogen catabolic process"/>
    <property type="evidence" value="ECO:0007669"/>
    <property type="project" value="InterPro"/>
</dbReference>
<dbReference type="RefSeq" id="WP_011720207.1">
    <property type="nucleotide sequence ID" value="NC_008578.1"/>
</dbReference>
<name>A0LUN4_ACIC1</name>
<dbReference type="Gene3D" id="3.20.20.80">
    <property type="entry name" value="Glycosidases"/>
    <property type="match status" value="1"/>
</dbReference>
<dbReference type="InterPro" id="IPR017853">
    <property type="entry name" value="GH"/>
</dbReference>
<dbReference type="CAZy" id="GH13">
    <property type="family name" value="Glycoside Hydrolase Family 13"/>
</dbReference>
<dbReference type="InParanoid" id="A0LUN4"/>
<dbReference type="InterPro" id="IPR013783">
    <property type="entry name" value="Ig-like_fold"/>
</dbReference>
<accession>A0LUN4</accession>
<dbReference type="HOGENOM" id="CLU_011725_1_0_11"/>
<dbReference type="STRING" id="351607.Acel_1372"/>
<dbReference type="SUPFAM" id="SSF51011">
    <property type="entry name" value="Glycosyl hydrolase domain"/>
    <property type="match status" value="1"/>
</dbReference>
<dbReference type="SUPFAM" id="SSF81296">
    <property type="entry name" value="E set domains"/>
    <property type="match status" value="1"/>
</dbReference>
<feature type="domain" description="Glycosyl hydrolase family 13 catalytic" evidence="4">
    <location>
        <begin position="166"/>
        <end position="576"/>
    </location>
</feature>
<dbReference type="EMBL" id="CP000481">
    <property type="protein sequence ID" value="ABK53144.1"/>
    <property type="molecule type" value="Genomic_DNA"/>
</dbReference>
<dbReference type="InterPro" id="IPR006047">
    <property type="entry name" value="GH13_cat_dom"/>
</dbReference>
<dbReference type="KEGG" id="ace:Acel_1372"/>
<dbReference type="Pfam" id="PF02922">
    <property type="entry name" value="CBM_48"/>
    <property type="match status" value="1"/>
</dbReference>
<reference evidence="5 6" key="1">
    <citation type="journal article" date="2009" name="Genome Res.">
        <title>Complete genome of the cellulolytic thermophile Acidothermus cellulolyticus 11B provides insights into its ecophysiological and evolutionary adaptations.</title>
        <authorList>
            <person name="Barabote R.D."/>
            <person name="Xie G."/>
            <person name="Leu D.H."/>
            <person name="Normand P."/>
            <person name="Necsulea A."/>
            <person name="Daubin V."/>
            <person name="Medigue C."/>
            <person name="Adney W.S."/>
            <person name="Xu X.C."/>
            <person name="Lapidus A."/>
            <person name="Parales R.E."/>
            <person name="Detter C."/>
            <person name="Pujic P."/>
            <person name="Bruce D."/>
            <person name="Lavire C."/>
            <person name="Challacombe J.F."/>
            <person name="Brettin T.S."/>
            <person name="Berry A.M."/>
        </authorList>
    </citation>
    <scope>NUCLEOTIDE SEQUENCE [LARGE SCALE GENOMIC DNA]</scope>
    <source>
        <strain evidence="6">ATCC 43068 / DSM 8971 / 11B</strain>
    </source>
</reference>
<evidence type="ECO:0000256" key="3">
    <source>
        <dbReference type="ARBA" id="ARBA00023295"/>
    </source>
</evidence>
<evidence type="ECO:0000313" key="5">
    <source>
        <dbReference type="EMBL" id="ABK53144.1"/>
    </source>
</evidence>
<gene>
    <name evidence="5" type="ordered locus">Acel_1372</name>
</gene>
<proteinExistence type="inferred from homology"/>
<dbReference type="SUPFAM" id="SSF51445">
    <property type="entry name" value="(Trans)glycosidases"/>
    <property type="match status" value="1"/>
</dbReference>
<dbReference type="CDD" id="cd02856">
    <property type="entry name" value="E_set_GDE_Isoamylase_N"/>
    <property type="match status" value="1"/>
</dbReference>
<dbReference type="NCBIfam" id="TIGR02100">
    <property type="entry name" value="glgX_debranch"/>
    <property type="match status" value="1"/>
</dbReference>
<sequence length="712" mass="80332">MPEPTTQSLEVWPGDPYPLGATYDGAGTNFAVFSEVAEQIELCLFDDDGNETRVTLPEYDAFVWHGYLPGIGPGTRYGFRVHGPYDPARGLRCNPAKLLLDPYAKAIDGDIDGHESLFGYRFGDPASRNDEDSAPHMMKSVVINPFFDWRNDHPLRTPYHESIIYEAHVRGMTMTHPEIPEHLRGTYAALAHPVMLDYLSSLGVTAVELMPVHQFVTDTALRERGLRNYWGYNTIGFFAPHNGYSASGSRGEQVQEFKAMVRALHEAGIEVILDVVYNHTAEGNHLGPTLSFRGLDNAAYYRLADDDPSRYVDYTGTGNSFNARNPHALQLIMDSLRYWILEMHVDGFRFDLASALARELHDVDRLSAFFDLVQQDPVVSQVKLIAEPWDVGEGGYQVGNFPPLWSEWNGKYRDTVRDFWRGEPATLGEFASRLTGSSDLYASSGRRPMASINFVTCHDGFTLHDLVSYNEKHNEANGEGNRDGSDDNRSWNCGVEGPTDDVHIIALREQQKRNFLTTLLLSQGVPMILHGDEFGRTQRGNNNAYCQDNEISWMDWRLAVEHEVQLSFTRKLTTFRKEHPVFRRRRFFDGKPVPHVAGEALPDIAWFTPAAALMTETDWETGYAKSLTVFVNGDAIPSPDRRGQPVRDDSFLLLFNADANDLEFRLPDEEYGQRWEAVIDTTDPLLIDPPTYKAQAAVTVPARCVLVLRRVL</sequence>
<organism evidence="5 6">
    <name type="scientific">Acidothermus cellulolyticus (strain ATCC 43068 / DSM 8971 / 11B)</name>
    <dbReference type="NCBI Taxonomy" id="351607"/>
    <lineage>
        <taxon>Bacteria</taxon>
        <taxon>Bacillati</taxon>
        <taxon>Actinomycetota</taxon>
        <taxon>Actinomycetes</taxon>
        <taxon>Acidothermales</taxon>
        <taxon>Acidothermaceae</taxon>
        <taxon>Acidothermus</taxon>
    </lineage>
</organism>
<keyword evidence="6" id="KW-1185">Reference proteome</keyword>
<dbReference type="InterPro" id="IPR013780">
    <property type="entry name" value="Glyco_hydro_b"/>
</dbReference>
<evidence type="ECO:0000256" key="2">
    <source>
        <dbReference type="ARBA" id="ARBA00022801"/>
    </source>
</evidence>
<dbReference type="eggNOG" id="COG1523">
    <property type="taxonomic scope" value="Bacteria"/>
</dbReference>
<evidence type="ECO:0000256" key="1">
    <source>
        <dbReference type="ARBA" id="ARBA00008061"/>
    </source>
</evidence>
<dbReference type="InterPro" id="IPR014756">
    <property type="entry name" value="Ig_E-set"/>
</dbReference>
<dbReference type="InterPro" id="IPR004193">
    <property type="entry name" value="Glyco_hydro_13_N"/>
</dbReference>
<dbReference type="Proteomes" id="UP000008221">
    <property type="component" value="Chromosome"/>
</dbReference>
<dbReference type="SMART" id="SM00642">
    <property type="entry name" value="Aamy"/>
    <property type="match status" value="1"/>
</dbReference>
<dbReference type="InterPro" id="IPR011837">
    <property type="entry name" value="Glycogen_debranch_GlgX"/>
</dbReference>